<feature type="compositionally biased region" description="Basic and acidic residues" evidence="1">
    <location>
        <begin position="44"/>
        <end position="85"/>
    </location>
</feature>
<feature type="region of interest" description="Disordered" evidence="1">
    <location>
        <begin position="44"/>
        <end position="95"/>
    </location>
</feature>
<proteinExistence type="predicted"/>
<dbReference type="AlphaFoldDB" id="A0A8B3CLR3"/>
<reference evidence="3" key="1">
    <citation type="submission" date="2018-05" db="EMBL/GenBank/DDBJ databases">
        <title>Leptospira yasudae sp. nov. and Leptospira stimsonii sp. nov., two pathogenic species of the genus Leptospira isolated from environmental sources.</title>
        <authorList>
            <person name="Casanovas-Massana A."/>
            <person name="Hamond C."/>
            <person name="Santos L.A."/>
            <person name="Hacker K.P."/>
            <person name="Balassiano I."/>
            <person name="Medeiros M.A."/>
            <person name="Reis M.G."/>
            <person name="Ko A.I."/>
            <person name="Wunder E.A."/>
        </authorList>
    </citation>
    <scope>NUCLEOTIDE SEQUENCE [LARGE SCALE GENOMIC DNA]</scope>
    <source>
        <strain evidence="3">AMB6-RJ</strain>
    </source>
</reference>
<evidence type="ECO:0000313" key="3">
    <source>
        <dbReference type="Proteomes" id="UP000266669"/>
    </source>
</evidence>
<dbReference type="EMBL" id="QHCS01000006">
    <property type="protein sequence ID" value="RHX83979.1"/>
    <property type="molecule type" value="Genomic_DNA"/>
</dbReference>
<sequence length="95" mass="11223">MYQGVSRILRGCKTTSYKGFLKAFLQKSERPLVYKILNRREEDLKSRMESHLPTENESVTKNRQENPISKNEERKAEKNASRKEYLGNSKAPWKF</sequence>
<gene>
    <name evidence="2" type="ORF">DLM78_17965</name>
</gene>
<comment type="caution">
    <text evidence="2">The sequence shown here is derived from an EMBL/GenBank/DDBJ whole genome shotgun (WGS) entry which is preliminary data.</text>
</comment>
<accession>A0A8B3CLR3</accession>
<name>A0A8B3CLR3_9LEPT</name>
<organism evidence="2 3">
    <name type="scientific">Leptospira stimsonii</name>
    <dbReference type="NCBI Taxonomy" id="2202203"/>
    <lineage>
        <taxon>Bacteria</taxon>
        <taxon>Pseudomonadati</taxon>
        <taxon>Spirochaetota</taxon>
        <taxon>Spirochaetia</taxon>
        <taxon>Leptospirales</taxon>
        <taxon>Leptospiraceae</taxon>
        <taxon>Leptospira</taxon>
    </lineage>
</organism>
<evidence type="ECO:0000313" key="2">
    <source>
        <dbReference type="EMBL" id="RHX83979.1"/>
    </source>
</evidence>
<evidence type="ECO:0000256" key="1">
    <source>
        <dbReference type="SAM" id="MobiDB-lite"/>
    </source>
</evidence>
<dbReference type="Proteomes" id="UP000266669">
    <property type="component" value="Unassembled WGS sequence"/>
</dbReference>
<protein>
    <submittedName>
        <fullName evidence="2">Uncharacterized protein</fullName>
    </submittedName>
</protein>